<dbReference type="Proteomes" id="UP001275436">
    <property type="component" value="Unassembled WGS sequence"/>
</dbReference>
<dbReference type="InterPro" id="IPR023631">
    <property type="entry name" value="Amidase_dom"/>
</dbReference>
<dbReference type="InterPro" id="IPR020556">
    <property type="entry name" value="Amidase_CS"/>
</dbReference>
<reference evidence="3 4" key="1">
    <citation type="submission" date="2023-02" db="EMBL/GenBank/DDBJ databases">
        <title>Oceanobacillus kimchii IFOP_LL358 isolated form Alexandrium catenella lab strain.</title>
        <authorList>
            <person name="Gajardo G."/>
            <person name="Ueki S."/>
            <person name="Maruyama F."/>
        </authorList>
    </citation>
    <scope>NUCLEOTIDE SEQUENCE [LARGE SCALE GENOMIC DNA]</scope>
    <source>
        <strain evidence="3 4">IFOP_LL358</strain>
    </source>
</reference>
<keyword evidence="4" id="KW-1185">Reference proteome</keyword>
<name>A0ABQ5TEC6_9BACI</name>
<accession>A0ABQ5TEC6</accession>
<evidence type="ECO:0000313" key="4">
    <source>
        <dbReference type="Proteomes" id="UP001275436"/>
    </source>
</evidence>
<dbReference type="InterPro" id="IPR036928">
    <property type="entry name" value="AS_sf"/>
</dbReference>
<dbReference type="PANTHER" id="PTHR11895:SF7">
    <property type="entry name" value="GLUTAMYL-TRNA(GLN) AMIDOTRANSFERASE SUBUNIT A, MITOCHONDRIAL"/>
    <property type="match status" value="1"/>
</dbReference>
<dbReference type="InterPro" id="IPR000120">
    <property type="entry name" value="Amidase"/>
</dbReference>
<dbReference type="RefSeq" id="WP_317957781.1">
    <property type="nucleotide sequence ID" value="NZ_BSKO01000001.1"/>
</dbReference>
<dbReference type="PANTHER" id="PTHR11895">
    <property type="entry name" value="TRANSAMIDASE"/>
    <property type="match status" value="1"/>
</dbReference>
<comment type="similarity">
    <text evidence="1">Belongs to the amidase family.</text>
</comment>
<proteinExistence type="inferred from homology"/>
<evidence type="ECO:0000313" key="3">
    <source>
        <dbReference type="EMBL" id="GLO65166.1"/>
    </source>
</evidence>
<dbReference type="SUPFAM" id="SSF75304">
    <property type="entry name" value="Amidase signature (AS) enzymes"/>
    <property type="match status" value="1"/>
</dbReference>
<sequence>MNFKEYISYDAIGLANLIKNKEIHPKELINVAFHRLKQVNDELNIITHSREERVKKESLNERTIPNGMFQGVPILMKNISQAIEGEPMSSGSKLLKDATYKHDNYFVKKFREAGFLFMGHTNTPEFGLKNITEPELYGATHNPWNTLYSPGGSSGGAAAAIASGVVPLAGASDGGGSIRIPASFTGLFGLKPTRGRTPVGPGVGRQWQGASINFVLSRSVRDSAAMLDQLQVIEPHAAFQTPLYEGSYLNDIEKSQEKSLKIAYSTESPVGTPVSEDAKKAVNNLIQLLRDEGYDIEEVNHPVDGKQLMKDYYIMNSGEMNATILSLENMLNRKLTDDDMEVESWLLHRAGKSVSAAAYSQSLSSWDIAAEKMAYFHQAYDFYITPSTAYSAPKVGELTMTKEKKEYYKEYIEKVSNVEKQDIIYDMFLPSLTYTPFTQLANLTGQPAMSLPLYLTKQGLPLGVQVMANKGEEHRLLRFARYLEQSHLWVNVNENPYFNIY</sequence>
<feature type="domain" description="Amidase" evidence="2">
    <location>
        <begin position="27"/>
        <end position="477"/>
    </location>
</feature>
<dbReference type="PROSITE" id="PS00571">
    <property type="entry name" value="AMIDASES"/>
    <property type="match status" value="1"/>
</dbReference>
<gene>
    <name evidence="3" type="primary">gatA_1</name>
    <name evidence="3" type="ORF">MACH08_09500</name>
</gene>
<organism evidence="3 4">
    <name type="scientific">Oceanobacillus kimchii</name>
    <dbReference type="NCBI Taxonomy" id="746691"/>
    <lineage>
        <taxon>Bacteria</taxon>
        <taxon>Bacillati</taxon>
        <taxon>Bacillota</taxon>
        <taxon>Bacilli</taxon>
        <taxon>Bacillales</taxon>
        <taxon>Bacillaceae</taxon>
        <taxon>Oceanobacillus</taxon>
    </lineage>
</organism>
<comment type="caution">
    <text evidence="3">The sequence shown here is derived from an EMBL/GenBank/DDBJ whole genome shotgun (WGS) entry which is preliminary data.</text>
</comment>
<dbReference type="Pfam" id="PF01425">
    <property type="entry name" value="Amidase"/>
    <property type="match status" value="1"/>
</dbReference>
<dbReference type="EMBL" id="BSKO01000001">
    <property type="protein sequence ID" value="GLO65166.1"/>
    <property type="molecule type" value="Genomic_DNA"/>
</dbReference>
<protein>
    <submittedName>
        <fullName evidence="3">Amidase</fullName>
    </submittedName>
</protein>
<evidence type="ECO:0000259" key="2">
    <source>
        <dbReference type="Pfam" id="PF01425"/>
    </source>
</evidence>
<evidence type="ECO:0000256" key="1">
    <source>
        <dbReference type="ARBA" id="ARBA00009199"/>
    </source>
</evidence>
<dbReference type="Gene3D" id="3.90.1300.10">
    <property type="entry name" value="Amidase signature (AS) domain"/>
    <property type="match status" value="1"/>
</dbReference>